<evidence type="ECO:0000313" key="7">
    <source>
        <dbReference type="Proteomes" id="UP000283458"/>
    </source>
</evidence>
<dbReference type="InterPro" id="IPR051455">
    <property type="entry name" value="Bact_solute-bind_prot3"/>
</dbReference>
<keyword evidence="7" id="KW-1185">Reference proteome</keyword>
<proteinExistence type="inferred from homology"/>
<dbReference type="CDD" id="cd13692">
    <property type="entry name" value="PBP2_BztA"/>
    <property type="match status" value="1"/>
</dbReference>
<comment type="similarity">
    <text evidence="1">Belongs to the bacterial solute-binding protein 3 family.</text>
</comment>
<name>A0A418VMR5_9PROT</name>
<organism evidence="6 7">
    <name type="scientific">Azospirillum cavernae</name>
    <dbReference type="NCBI Taxonomy" id="2320860"/>
    <lineage>
        <taxon>Bacteria</taxon>
        <taxon>Pseudomonadati</taxon>
        <taxon>Pseudomonadota</taxon>
        <taxon>Alphaproteobacteria</taxon>
        <taxon>Rhodospirillales</taxon>
        <taxon>Azospirillaceae</taxon>
        <taxon>Azospirillum</taxon>
    </lineage>
</organism>
<evidence type="ECO:0000313" key="6">
    <source>
        <dbReference type="EMBL" id="RJF77470.1"/>
    </source>
</evidence>
<evidence type="ECO:0000256" key="3">
    <source>
        <dbReference type="ARBA" id="ARBA00022729"/>
    </source>
</evidence>
<dbReference type="Pfam" id="PF00497">
    <property type="entry name" value="SBP_bac_3"/>
    <property type="match status" value="1"/>
</dbReference>
<keyword evidence="2" id="KW-0813">Transport</keyword>
<evidence type="ECO:0000256" key="1">
    <source>
        <dbReference type="ARBA" id="ARBA00010333"/>
    </source>
</evidence>
<comment type="caution">
    <text evidence="6">The sequence shown here is derived from an EMBL/GenBank/DDBJ whole genome shotgun (WGS) entry which is preliminary data.</text>
</comment>
<dbReference type="RefSeq" id="WP_119833909.1">
    <property type="nucleotide sequence ID" value="NZ_QYUL01000005.1"/>
</dbReference>
<dbReference type="EMBL" id="QYUL01000005">
    <property type="protein sequence ID" value="RJF77470.1"/>
    <property type="molecule type" value="Genomic_DNA"/>
</dbReference>
<dbReference type="Gene3D" id="3.40.190.10">
    <property type="entry name" value="Periplasmic binding protein-like II"/>
    <property type="match status" value="2"/>
</dbReference>
<gene>
    <name evidence="6" type="ORF">D3877_27180</name>
</gene>
<evidence type="ECO:0000256" key="4">
    <source>
        <dbReference type="SAM" id="SignalP"/>
    </source>
</evidence>
<evidence type="ECO:0000259" key="5">
    <source>
        <dbReference type="SMART" id="SM00062"/>
    </source>
</evidence>
<dbReference type="GO" id="GO:0006865">
    <property type="term" value="P:amino acid transport"/>
    <property type="evidence" value="ECO:0007669"/>
    <property type="project" value="TreeGrafter"/>
</dbReference>
<keyword evidence="3 4" id="KW-0732">Signal</keyword>
<evidence type="ECO:0000256" key="2">
    <source>
        <dbReference type="ARBA" id="ARBA00022448"/>
    </source>
</evidence>
<protein>
    <submittedName>
        <fullName evidence="6">Amino acid ABC transporter substrate-binding protein</fullName>
    </submittedName>
</protein>
<accession>A0A418VMR5</accession>
<dbReference type="OrthoDB" id="9777941at2"/>
<dbReference type="SMART" id="SM00062">
    <property type="entry name" value="PBPb"/>
    <property type="match status" value="1"/>
</dbReference>
<reference evidence="6 7" key="1">
    <citation type="submission" date="2018-09" db="EMBL/GenBank/DDBJ databases">
        <authorList>
            <person name="Zhu H."/>
        </authorList>
    </citation>
    <scope>NUCLEOTIDE SEQUENCE [LARGE SCALE GENOMIC DNA]</scope>
    <source>
        <strain evidence="6 7">K2W22B-5</strain>
    </source>
</reference>
<dbReference type="AlphaFoldDB" id="A0A418VMR5"/>
<feature type="domain" description="Solute-binding protein family 3/N-terminal" evidence="5">
    <location>
        <begin position="47"/>
        <end position="269"/>
    </location>
</feature>
<sequence length="347" mass="38179">MAVGMWARRLIAAVALVLCGGGIAAQARAADGETLERIRSRGVMVCGLRSGVSGISFTDPQGHLDGFLVDVCRAYAAATLGNAQAIRVVRLPDKPQEFEAVEKHEVDVALTTTTWTFTRDVSFDVEFLLPLLYDGQGFAILNDGTPPPLDRLGPQTVCVKSPTTTVRNLQDHIRQADRPWTMRIFKTFDEALQAFLAHECGLLTTDRTVLVTSLAGYRKAGMGIHIYPDVISREPLTPYVARGDRQWYDIARWVLHAMILADAKNVTAADVQAGRLPDDPELDRMLGHGGGVSRMLGLSEDWALQVLAQVGNYGEIFERNLGQPYGMERGFNRPWSRGGLLYAPPFR</sequence>
<feature type="chain" id="PRO_5019524068" evidence="4">
    <location>
        <begin position="30"/>
        <end position="347"/>
    </location>
</feature>
<feature type="signal peptide" evidence="4">
    <location>
        <begin position="1"/>
        <end position="29"/>
    </location>
</feature>
<dbReference type="SUPFAM" id="SSF53850">
    <property type="entry name" value="Periplasmic binding protein-like II"/>
    <property type="match status" value="1"/>
</dbReference>
<dbReference type="PANTHER" id="PTHR30085:SF7">
    <property type="entry name" value="AMINO-ACID ABC TRANSPORTER-BINDING PROTEIN YHDW-RELATED"/>
    <property type="match status" value="1"/>
</dbReference>
<dbReference type="InterPro" id="IPR001638">
    <property type="entry name" value="Solute-binding_3/MltF_N"/>
</dbReference>
<dbReference type="PANTHER" id="PTHR30085">
    <property type="entry name" value="AMINO ACID ABC TRANSPORTER PERMEASE"/>
    <property type="match status" value="1"/>
</dbReference>
<dbReference type="Proteomes" id="UP000283458">
    <property type="component" value="Unassembled WGS sequence"/>
</dbReference>